<dbReference type="SUPFAM" id="SSF56784">
    <property type="entry name" value="HAD-like"/>
    <property type="match status" value="1"/>
</dbReference>
<dbReference type="AlphaFoldDB" id="A0A212KEC4"/>
<dbReference type="GO" id="GO:0000287">
    <property type="term" value="F:magnesium ion binding"/>
    <property type="evidence" value="ECO:0007669"/>
    <property type="project" value="TreeGrafter"/>
</dbReference>
<dbReference type="InterPro" id="IPR023214">
    <property type="entry name" value="HAD_sf"/>
</dbReference>
<dbReference type="Gene3D" id="3.30.1240.10">
    <property type="match status" value="1"/>
</dbReference>
<protein>
    <recommendedName>
        <fullName evidence="2">HAD family phosphatase</fullName>
    </recommendedName>
</protein>
<dbReference type="PANTHER" id="PTHR10000">
    <property type="entry name" value="PHOSPHOSERINE PHOSPHATASE"/>
    <property type="match status" value="1"/>
</dbReference>
<dbReference type="GO" id="GO:0016791">
    <property type="term" value="F:phosphatase activity"/>
    <property type="evidence" value="ECO:0007669"/>
    <property type="project" value="TreeGrafter"/>
</dbReference>
<sequence>MGRSLTKPSHLVAFDLDGTVFQDGRPMTPRVSNAMEAAHQKGCLLAVSTGRGRTMLPPELLARPWLDYASTSNGARVFLSRTGETIRERPMPAALVLSLMEAYPGASWQVFLEDMPIFERKSLSIGRFLRRGNLSFRELRHFLSSFQSVRSAGARLKKLGLPPVEKCNAIFPTETLCAHALAELTARGDVEAATTTGFDIELTAAGVSKGSALAAMGELLDIPMERILSFGDSGNDLSMNQTSFFVAMGNASPEVKDAAHAVTAPVEEDGVALYLEDWLQTL</sequence>
<accession>A0A212KEC4</accession>
<organism evidence="1">
    <name type="scientific">uncultured Eubacteriales bacterium</name>
    <dbReference type="NCBI Taxonomy" id="172733"/>
    <lineage>
        <taxon>Bacteria</taxon>
        <taxon>Bacillati</taxon>
        <taxon>Bacillota</taxon>
        <taxon>Clostridia</taxon>
        <taxon>Eubacteriales</taxon>
        <taxon>environmental samples</taxon>
    </lineage>
</organism>
<dbReference type="Pfam" id="PF08282">
    <property type="entry name" value="Hydrolase_3"/>
    <property type="match status" value="1"/>
</dbReference>
<evidence type="ECO:0000313" key="1">
    <source>
        <dbReference type="EMBL" id="SBW10080.1"/>
    </source>
</evidence>
<proteinExistence type="predicted"/>
<dbReference type="Gene3D" id="3.40.50.1000">
    <property type="entry name" value="HAD superfamily/HAD-like"/>
    <property type="match status" value="1"/>
</dbReference>
<dbReference type="InterPro" id="IPR036412">
    <property type="entry name" value="HAD-like_sf"/>
</dbReference>
<gene>
    <name evidence="1" type="ORF">KL86CLO1_12832</name>
</gene>
<evidence type="ECO:0008006" key="2">
    <source>
        <dbReference type="Google" id="ProtNLM"/>
    </source>
</evidence>
<dbReference type="EMBL" id="FLUN01000001">
    <property type="protein sequence ID" value="SBW10080.1"/>
    <property type="molecule type" value="Genomic_DNA"/>
</dbReference>
<dbReference type="GO" id="GO:0005829">
    <property type="term" value="C:cytosol"/>
    <property type="evidence" value="ECO:0007669"/>
    <property type="project" value="TreeGrafter"/>
</dbReference>
<dbReference type="PANTHER" id="PTHR10000:SF8">
    <property type="entry name" value="HAD SUPERFAMILY HYDROLASE-LIKE, TYPE 3"/>
    <property type="match status" value="1"/>
</dbReference>
<reference evidence="1" key="1">
    <citation type="submission" date="2016-04" db="EMBL/GenBank/DDBJ databases">
        <authorList>
            <person name="Evans L.H."/>
            <person name="Alamgir A."/>
            <person name="Owens N."/>
            <person name="Weber N.D."/>
            <person name="Virtaneva K."/>
            <person name="Barbian K."/>
            <person name="Babar A."/>
            <person name="Rosenke K."/>
        </authorList>
    </citation>
    <scope>NUCLEOTIDE SEQUENCE</scope>
    <source>
        <strain evidence="1">86</strain>
    </source>
</reference>
<name>A0A212KEC4_9FIRM</name>